<dbReference type="KEGG" id="mno:Mnod_1435"/>
<keyword evidence="3" id="KW-1185">Reference proteome</keyword>
<name>B8INA5_METNO</name>
<dbReference type="OrthoDB" id="8281686at2"/>
<keyword evidence="1" id="KW-0812">Transmembrane</keyword>
<organism evidence="2 3">
    <name type="scientific">Methylobacterium nodulans (strain LMG 21967 / CNCM I-2342 / ORS 2060)</name>
    <dbReference type="NCBI Taxonomy" id="460265"/>
    <lineage>
        <taxon>Bacteria</taxon>
        <taxon>Pseudomonadati</taxon>
        <taxon>Pseudomonadota</taxon>
        <taxon>Alphaproteobacteria</taxon>
        <taxon>Hyphomicrobiales</taxon>
        <taxon>Methylobacteriaceae</taxon>
        <taxon>Methylobacterium</taxon>
    </lineage>
</organism>
<evidence type="ECO:0000313" key="3">
    <source>
        <dbReference type="Proteomes" id="UP000008207"/>
    </source>
</evidence>
<keyword evidence="1" id="KW-1133">Transmembrane helix</keyword>
<accession>B8INA5</accession>
<reference evidence="2 3" key="1">
    <citation type="submission" date="2009-01" db="EMBL/GenBank/DDBJ databases">
        <title>Complete sequence of chromosome of Methylobacterium nodulans ORS 2060.</title>
        <authorList>
            <consortium name="US DOE Joint Genome Institute"/>
            <person name="Lucas S."/>
            <person name="Copeland A."/>
            <person name="Lapidus A."/>
            <person name="Glavina del Rio T."/>
            <person name="Dalin E."/>
            <person name="Tice H."/>
            <person name="Bruce D."/>
            <person name="Goodwin L."/>
            <person name="Pitluck S."/>
            <person name="Sims D."/>
            <person name="Brettin T."/>
            <person name="Detter J.C."/>
            <person name="Han C."/>
            <person name="Larimer F."/>
            <person name="Land M."/>
            <person name="Hauser L."/>
            <person name="Kyrpides N."/>
            <person name="Ivanova N."/>
            <person name="Marx C.J."/>
            <person name="Richardson P."/>
        </authorList>
    </citation>
    <scope>NUCLEOTIDE SEQUENCE [LARGE SCALE GENOMIC DNA]</scope>
    <source>
        <strain evidence="3">LMG 21967 / CNCM I-2342 / ORS 2060</strain>
    </source>
</reference>
<dbReference type="RefSeq" id="WP_015928127.1">
    <property type="nucleotide sequence ID" value="NC_011894.1"/>
</dbReference>
<dbReference type="EMBL" id="CP001349">
    <property type="protein sequence ID" value="ACL56431.1"/>
    <property type="molecule type" value="Genomic_DNA"/>
</dbReference>
<evidence type="ECO:0000313" key="2">
    <source>
        <dbReference type="EMBL" id="ACL56431.1"/>
    </source>
</evidence>
<gene>
    <name evidence="2" type="ordered locus">Mnod_1435</name>
</gene>
<dbReference type="Proteomes" id="UP000008207">
    <property type="component" value="Chromosome"/>
</dbReference>
<keyword evidence="1" id="KW-0472">Membrane</keyword>
<feature type="transmembrane region" description="Helical" evidence="1">
    <location>
        <begin position="143"/>
        <end position="161"/>
    </location>
</feature>
<evidence type="ECO:0000256" key="1">
    <source>
        <dbReference type="SAM" id="Phobius"/>
    </source>
</evidence>
<sequence>MEHRHVEELSRIADVPVETELAIARPVLATHKERMEYWAGVLRNDPERPLNSLPDIEFVPCRARPSLRMDGSAIEVAFHNPVLRANGLRSDTFGAAREFFGLSEYQLHQLVCSCANGPVSPSSRIAIKVLREVEFTFVRRSAAFFWCGLLGVVLLEGLFFLP</sequence>
<proteinExistence type="predicted"/>
<dbReference type="AlphaFoldDB" id="B8INA5"/>
<protein>
    <submittedName>
        <fullName evidence="2">Uncharacterized protein</fullName>
    </submittedName>
</protein>
<dbReference type="HOGENOM" id="CLU_1823078_0_0_5"/>